<dbReference type="Pfam" id="PF01311">
    <property type="entry name" value="Bac_export_1"/>
    <property type="match status" value="1"/>
</dbReference>
<dbReference type="GO" id="GO:0044780">
    <property type="term" value="P:bacterial-type flagellum assembly"/>
    <property type="evidence" value="ECO:0007669"/>
    <property type="project" value="UniProtKB-UniRule"/>
</dbReference>
<dbReference type="PRINTS" id="PR00953">
    <property type="entry name" value="TYPE3IMRPROT"/>
</dbReference>
<dbReference type="PANTHER" id="PTHR30065">
    <property type="entry name" value="FLAGELLAR BIOSYNTHETIC PROTEIN FLIR"/>
    <property type="match status" value="1"/>
</dbReference>
<feature type="transmembrane region" description="Helical" evidence="10">
    <location>
        <begin position="176"/>
        <end position="203"/>
    </location>
</feature>
<dbReference type="AlphaFoldDB" id="A0A9X3ND06"/>
<dbReference type="InterPro" id="IPR002010">
    <property type="entry name" value="T3SS_IM_R"/>
</dbReference>
<dbReference type="GO" id="GO:0009425">
    <property type="term" value="C:bacterial-type flagellum basal body"/>
    <property type="evidence" value="ECO:0007669"/>
    <property type="project" value="UniProtKB-SubCell"/>
</dbReference>
<organism evidence="11 12">
    <name type="scientific">Solirubrobacter phytolaccae</name>
    <dbReference type="NCBI Taxonomy" id="1404360"/>
    <lineage>
        <taxon>Bacteria</taxon>
        <taxon>Bacillati</taxon>
        <taxon>Actinomycetota</taxon>
        <taxon>Thermoleophilia</taxon>
        <taxon>Solirubrobacterales</taxon>
        <taxon>Solirubrobacteraceae</taxon>
        <taxon>Solirubrobacter</taxon>
    </lineage>
</organism>
<evidence type="ECO:0000256" key="2">
    <source>
        <dbReference type="ARBA" id="ARBA00009772"/>
    </source>
</evidence>
<proteinExistence type="inferred from homology"/>
<feature type="transmembrane region" description="Helical" evidence="10">
    <location>
        <begin position="133"/>
        <end position="156"/>
    </location>
</feature>
<comment type="caution">
    <text evidence="11">The sequence shown here is derived from an EMBL/GenBank/DDBJ whole genome shotgun (WGS) entry which is preliminary data.</text>
</comment>
<dbReference type="InterPro" id="IPR006303">
    <property type="entry name" value="FliR"/>
</dbReference>
<evidence type="ECO:0000256" key="7">
    <source>
        <dbReference type="ARBA" id="ARBA00023136"/>
    </source>
</evidence>
<keyword evidence="7 10" id="KW-0472">Membrane</keyword>
<comment type="similarity">
    <text evidence="2 10">Belongs to the FliR/MopE/SpaR family.</text>
</comment>
<keyword evidence="11" id="KW-0969">Cilium</keyword>
<keyword evidence="11" id="KW-0282">Flagellum</keyword>
<keyword evidence="5 10" id="KW-0812">Transmembrane</keyword>
<evidence type="ECO:0000313" key="12">
    <source>
        <dbReference type="Proteomes" id="UP001147653"/>
    </source>
</evidence>
<gene>
    <name evidence="11" type="primary">fliR</name>
    <name evidence="11" type="ORF">OJ997_26280</name>
</gene>
<dbReference type="GO" id="GO:0006605">
    <property type="term" value="P:protein targeting"/>
    <property type="evidence" value="ECO:0007669"/>
    <property type="project" value="UniProtKB-UniRule"/>
</dbReference>
<keyword evidence="6 10" id="KW-1133">Transmembrane helix</keyword>
<keyword evidence="8 10" id="KW-0975">Bacterial flagellum</keyword>
<protein>
    <recommendedName>
        <fullName evidence="3 9">Flagellar biosynthetic protein FliR</fullName>
    </recommendedName>
</protein>
<reference evidence="11" key="1">
    <citation type="submission" date="2022-10" db="EMBL/GenBank/DDBJ databases">
        <title>The WGS of Solirubrobacter phytolaccae KCTC 29190.</title>
        <authorList>
            <person name="Jiang Z."/>
        </authorList>
    </citation>
    <scope>NUCLEOTIDE SEQUENCE</scope>
    <source>
        <strain evidence="11">KCTC 29190</strain>
    </source>
</reference>
<evidence type="ECO:0000256" key="5">
    <source>
        <dbReference type="ARBA" id="ARBA00022692"/>
    </source>
</evidence>
<evidence type="ECO:0000256" key="10">
    <source>
        <dbReference type="RuleBase" id="RU362071"/>
    </source>
</evidence>
<evidence type="ECO:0000256" key="6">
    <source>
        <dbReference type="ARBA" id="ARBA00022989"/>
    </source>
</evidence>
<evidence type="ECO:0000313" key="11">
    <source>
        <dbReference type="EMBL" id="MDA0183841.1"/>
    </source>
</evidence>
<accession>A0A9X3ND06</accession>
<evidence type="ECO:0000256" key="4">
    <source>
        <dbReference type="ARBA" id="ARBA00022475"/>
    </source>
</evidence>
<dbReference type="Proteomes" id="UP001147653">
    <property type="component" value="Unassembled WGS sequence"/>
</dbReference>
<dbReference type="RefSeq" id="WP_270028255.1">
    <property type="nucleotide sequence ID" value="NZ_JAPDDP010000062.1"/>
</dbReference>
<comment type="subcellular location">
    <subcellularLocation>
        <location evidence="10">Cell membrane</location>
        <topology evidence="10">Multi-pass membrane protein</topology>
    </subcellularLocation>
    <subcellularLocation>
        <location evidence="10">Bacterial flagellum basal body</location>
    </subcellularLocation>
</comment>
<evidence type="ECO:0000256" key="8">
    <source>
        <dbReference type="ARBA" id="ARBA00023143"/>
    </source>
</evidence>
<keyword evidence="11" id="KW-0966">Cell projection</keyword>
<dbReference type="PANTHER" id="PTHR30065:SF1">
    <property type="entry name" value="SURFACE PRESENTATION OF ANTIGENS PROTEIN SPAR"/>
    <property type="match status" value="1"/>
</dbReference>
<evidence type="ECO:0000256" key="1">
    <source>
        <dbReference type="ARBA" id="ARBA00002578"/>
    </source>
</evidence>
<feature type="transmembrane region" description="Helical" evidence="10">
    <location>
        <begin position="42"/>
        <end position="60"/>
    </location>
</feature>
<evidence type="ECO:0000256" key="9">
    <source>
        <dbReference type="NCBIfam" id="TIGR01400"/>
    </source>
</evidence>
<keyword evidence="4 10" id="KW-1003">Cell membrane</keyword>
<evidence type="ECO:0000256" key="3">
    <source>
        <dbReference type="ARBA" id="ARBA00021717"/>
    </source>
</evidence>
<feature type="transmembrane region" description="Helical" evidence="10">
    <location>
        <begin position="15"/>
        <end position="35"/>
    </location>
</feature>
<dbReference type="NCBIfam" id="TIGR01400">
    <property type="entry name" value="fliR"/>
    <property type="match status" value="1"/>
</dbReference>
<feature type="transmembrane region" description="Helical" evidence="10">
    <location>
        <begin position="215"/>
        <end position="238"/>
    </location>
</feature>
<dbReference type="GO" id="GO:0005886">
    <property type="term" value="C:plasma membrane"/>
    <property type="evidence" value="ECO:0007669"/>
    <property type="project" value="UniProtKB-SubCell"/>
</dbReference>
<sequence length="258" mass="26820">MDPNTLLAHFSEQQVAAFFLVLARVSPLFILAPLFSSKMVNSRVRGIVAVALTVGLLPVVKHGEIDLDVLGYAALLVKEVIVGLAFAFALQAMFAALQVAGTLLDTLIGFSFGAIVDPVTGTQSAVIQQVYSLFGVAIFIALGGDAKVIAGLARTYNAVPLLDAPVISTMVEGVQVAFSGIFVAAFMIAAPVLIAIVIVDAAFGVVSKVVPQMNIFAVGFPAKMIVGLTLIGASLPFVSGFVGNQVDTSIWQAIATLK</sequence>
<comment type="function">
    <text evidence="1 10">Role in flagellar biosynthesis.</text>
</comment>
<name>A0A9X3ND06_9ACTN</name>
<keyword evidence="12" id="KW-1185">Reference proteome</keyword>
<dbReference type="EMBL" id="JAPDDP010000062">
    <property type="protein sequence ID" value="MDA0183841.1"/>
    <property type="molecule type" value="Genomic_DNA"/>
</dbReference>